<proteinExistence type="predicted"/>
<dbReference type="EMBL" id="UYRT01023954">
    <property type="protein sequence ID" value="VDK61849.1"/>
    <property type="molecule type" value="Genomic_DNA"/>
</dbReference>
<evidence type="ECO:0000256" key="2">
    <source>
        <dbReference type="ARBA" id="ARBA00022840"/>
    </source>
</evidence>
<dbReference type="InterPro" id="IPR015415">
    <property type="entry name" value="Spast_Vps4_C"/>
</dbReference>
<dbReference type="OrthoDB" id="10251136at2759"/>
<evidence type="ECO:0000313" key="4">
    <source>
        <dbReference type="EMBL" id="VDK61849.1"/>
    </source>
</evidence>
<evidence type="ECO:0000313" key="5">
    <source>
        <dbReference type="Proteomes" id="UP000271098"/>
    </source>
</evidence>
<evidence type="ECO:0000259" key="3">
    <source>
        <dbReference type="Pfam" id="PF09336"/>
    </source>
</evidence>
<accession>A0A3P6RNJ2</accession>
<reference evidence="4 5" key="1">
    <citation type="submission" date="2018-11" db="EMBL/GenBank/DDBJ databases">
        <authorList>
            <consortium name="Pathogen Informatics"/>
        </authorList>
    </citation>
    <scope>NUCLEOTIDE SEQUENCE [LARGE SCALE GENOMIC DNA]</scope>
</reference>
<keyword evidence="1" id="KW-0547">Nucleotide-binding</keyword>
<gene>
    <name evidence="4" type="ORF">GPUH_LOCUS8323</name>
</gene>
<sequence>MCREAAMVPVRELSRKDVQNLTGTEIRPITIQDFETAMRAIKPSTKEKMLRQLRKYAETAGQCD</sequence>
<keyword evidence="2" id="KW-0067">ATP-binding</keyword>
<protein>
    <recommendedName>
        <fullName evidence="3">Spastin/Vps4 C-terminal domain-containing protein</fullName>
    </recommendedName>
</protein>
<keyword evidence="5" id="KW-1185">Reference proteome</keyword>
<dbReference type="Gene3D" id="1.10.8.60">
    <property type="match status" value="1"/>
</dbReference>
<organism evidence="4 5">
    <name type="scientific">Gongylonema pulchrum</name>
    <dbReference type="NCBI Taxonomy" id="637853"/>
    <lineage>
        <taxon>Eukaryota</taxon>
        <taxon>Metazoa</taxon>
        <taxon>Ecdysozoa</taxon>
        <taxon>Nematoda</taxon>
        <taxon>Chromadorea</taxon>
        <taxon>Rhabditida</taxon>
        <taxon>Spirurina</taxon>
        <taxon>Spiruromorpha</taxon>
        <taxon>Spiruroidea</taxon>
        <taxon>Gongylonematidae</taxon>
        <taxon>Gongylonema</taxon>
    </lineage>
</organism>
<evidence type="ECO:0000256" key="1">
    <source>
        <dbReference type="ARBA" id="ARBA00022741"/>
    </source>
</evidence>
<name>A0A3P6RNJ2_9BILA</name>
<feature type="domain" description="Spastin/Vps4 C-terminal" evidence="3">
    <location>
        <begin position="16"/>
        <end position="61"/>
    </location>
</feature>
<dbReference type="AlphaFoldDB" id="A0A3P6RNJ2"/>
<dbReference type="GO" id="GO:0005524">
    <property type="term" value="F:ATP binding"/>
    <property type="evidence" value="ECO:0007669"/>
    <property type="project" value="UniProtKB-KW"/>
</dbReference>
<dbReference type="Proteomes" id="UP000271098">
    <property type="component" value="Unassembled WGS sequence"/>
</dbReference>
<dbReference type="Pfam" id="PF09336">
    <property type="entry name" value="Vps4_C"/>
    <property type="match status" value="1"/>
</dbReference>